<name>A0ABU3N2V5_9SPHN</name>
<evidence type="ECO:0008006" key="2">
    <source>
        <dbReference type="Google" id="ProtNLM"/>
    </source>
</evidence>
<proteinExistence type="predicted"/>
<organism evidence="1">
    <name type="scientific">Sphingomonas psychrotolerans</name>
    <dbReference type="NCBI Taxonomy" id="1327635"/>
    <lineage>
        <taxon>Bacteria</taxon>
        <taxon>Pseudomonadati</taxon>
        <taxon>Pseudomonadota</taxon>
        <taxon>Alphaproteobacteria</taxon>
        <taxon>Sphingomonadales</taxon>
        <taxon>Sphingomonadaceae</taxon>
        <taxon>Sphingomonas</taxon>
    </lineage>
</organism>
<gene>
    <name evidence="1" type="ORF">MZO42_09250</name>
</gene>
<sequence length="121" mass="12514">MYCMDNTLEAVMTRLGLGLTALILLGGCGGGERAAIKVRIEAGSDAATIHCVDSTSGLCHVAFAAPAPPGGEIRKGESRRFAGVAPGMSVCIEAEPVDPARCNRIVIKQGTQTISRSRTVS</sequence>
<evidence type="ECO:0000313" key="1">
    <source>
        <dbReference type="EMBL" id="MDT8758880.1"/>
    </source>
</evidence>
<reference evidence="1" key="1">
    <citation type="submission" date="2022-04" db="EMBL/GenBank/DDBJ databases">
        <title>Tomato heritable bacteria conferring resistance against bacterial wilt.</title>
        <authorList>
            <person name="Yin J."/>
        </authorList>
    </citation>
    <scope>NUCLEOTIDE SEQUENCE</scope>
    <source>
        <strain evidence="1">Cra20</strain>
    </source>
</reference>
<comment type="caution">
    <text evidence="1">The sequence shown here is derived from an EMBL/GenBank/DDBJ whole genome shotgun (WGS) entry which is preliminary data.</text>
</comment>
<protein>
    <recommendedName>
        <fullName evidence="2">Lipoprotein</fullName>
    </recommendedName>
</protein>
<accession>A0ABU3N2V5</accession>
<dbReference type="EMBL" id="JALMLT010000002">
    <property type="protein sequence ID" value="MDT8758880.1"/>
    <property type="molecule type" value="Genomic_DNA"/>
</dbReference>